<reference evidence="1 2" key="1">
    <citation type="submission" date="2018-06" db="EMBL/GenBank/DDBJ databases">
        <title>Genomic Encyclopedia of Type Strains, Phase III (KMG-III): the genomes of soil and plant-associated and newly described type strains.</title>
        <authorList>
            <person name="Whitman W."/>
        </authorList>
    </citation>
    <scope>NUCLEOTIDE SEQUENCE [LARGE SCALE GENOMIC DNA]</scope>
    <source>
        <strain evidence="1 2">CGMCC 4.7090</strain>
    </source>
</reference>
<name>A0A327Z388_9ACTN</name>
<evidence type="ECO:0000313" key="2">
    <source>
        <dbReference type="Proteomes" id="UP000249341"/>
    </source>
</evidence>
<comment type="caution">
    <text evidence="1">The sequence shown here is derived from an EMBL/GenBank/DDBJ whole genome shotgun (WGS) entry which is preliminary data.</text>
</comment>
<accession>A0A327Z388</accession>
<gene>
    <name evidence="1" type="ORF">B0I29_11768</name>
</gene>
<proteinExistence type="predicted"/>
<dbReference type="AlphaFoldDB" id="A0A327Z388"/>
<organism evidence="1 2">
    <name type="scientific">Actinoplanes lutulentus</name>
    <dbReference type="NCBI Taxonomy" id="1287878"/>
    <lineage>
        <taxon>Bacteria</taxon>
        <taxon>Bacillati</taxon>
        <taxon>Actinomycetota</taxon>
        <taxon>Actinomycetes</taxon>
        <taxon>Micromonosporales</taxon>
        <taxon>Micromonosporaceae</taxon>
        <taxon>Actinoplanes</taxon>
    </lineage>
</organism>
<dbReference type="EMBL" id="QLMJ01000017">
    <property type="protein sequence ID" value="RAK29742.1"/>
    <property type="molecule type" value="Genomic_DNA"/>
</dbReference>
<sequence length="35" mass="3823">MADAFDIVRGAQRTYACVPVTPIWCGPSNVRVSEL</sequence>
<dbReference type="Proteomes" id="UP000249341">
    <property type="component" value="Unassembled WGS sequence"/>
</dbReference>
<evidence type="ECO:0000313" key="1">
    <source>
        <dbReference type="EMBL" id="RAK29742.1"/>
    </source>
</evidence>
<protein>
    <submittedName>
        <fullName evidence="1">Uncharacterized protein</fullName>
    </submittedName>
</protein>
<keyword evidence="2" id="KW-1185">Reference proteome</keyword>